<dbReference type="SUPFAM" id="SSF63446">
    <property type="entry name" value="Type I dockerin domain"/>
    <property type="match status" value="1"/>
</dbReference>
<dbReference type="AlphaFoldDB" id="A0A1H6ILW1"/>
<evidence type="ECO:0000313" key="3">
    <source>
        <dbReference type="EMBL" id="SEH48418.1"/>
    </source>
</evidence>
<dbReference type="CDD" id="cd14256">
    <property type="entry name" value="Dockerin_I"/>
    <property type="match status" value="1"/>
</dbReference>
<dbReference type="GO" id="GO:0004553">
    <property type="term" value="F:hydrolase activity, hydrolyzing O-glycosyl compounds"/>
    <property type="evidence" value="ECO:0007669"/>
    <property type="project" value="InterPro"/>
</dbReference>
<dbReference type="GO" id="GO:0000272">
    <property type="term" value="P:polysaccharide catabolic process"/>
    <property type="evidence" value="ECO:0007669"/>
    <property type="project" value="InterPro"/>
</dbReference>
<name>A0A1H6ILW1_RUMFL</name>
<dbReference type="Gene3D" id="1.10.1330.10">
    <property type="entry name" value="Dockerin domain"/>
    <property type="match status" value="1"/>
</dbReference>
<dbReference type="Pfam" id="PF00404">
    <property type="entry name" value="Dockerin_1"/>
    <property type="match status" value="1"/>
</dbReference>
<dbReference type="EMBL" id="FNWV01000002">
    <property type="protein sequence ID" value="SEH48418.1"/>
    <property type="molecule type" value="Genomic_DNA"/>
</dbReference>
<dbReference type="PROSITE" id="PS51766">
    <property type="entry name" value="DOCKERIN"/>
    <property type="match status" value="1"/>
</dbReference>
<protein>
    <recommendedName>
        <fullName evidence="2">Dockerin domain-containing protein</fullName>
    </recommendedName>
</protein>
<feature type="domain" description="Dockerin" evidence="2">
    <location>
        <begin position="161"/>
        <end position="235"/>
    </location>
</feature>
<gene>
    <name evidence="3" type="ORF">SAMN02910265_00980</name>
</gene>
<feature type="chain" id="PRO_5010176311" description="Dockerin domain-containing protein" evidence="1">
    <location>
        <begin position="31"/>
        <end position="242"/>
    </location>
</feature>
<proteinExistence type="predicted"/>
<keyword evidence="1" id="KW-0732">Signal</keyword>
<dbReference type="InterPro" id="IPR002105">
    <property type="entry name" value="Dockerin_1_rpt"/>
</dbReference>
<dbReference type="RefSeq" id="WP_074714765.1">
    <property type="nucleotide sequence ID" value="NZ_FNWV01000002.1"/>
</dbReference>
<dbReference type="InterPro" id="IPR036439">
    <property type="entry name" value="Dockerin_dom_sf"/>
</dbReference>
<organism evidence="3 4">
    <name type="scientific">Ruminococcus flavefaciens</name>
    <dbReference type="NCBI Taxonomy" id="1265"/>
    <lineage>
        <taxon>Bacteria</taxon>
        <taxon>Bacillati</taxon>
        <taxon>Bacillota</taxon>
        <taxon>Clostridia</taxon>
        <taxon>Eubacteriales</taxon>
        <taxon>Oscillospiraceae</taxon>
        <taxon>Ruminococcus</taxon>
    </lineage>
</organism>
<dbReference type="Proteomes" id="UP000183190">
    <property type="component" value="Unassembled WGS sequence"/>
</dbReference>
<dbReference type="OrthoDB" id="1822448at2"/>
<evidence type="ECO:0000259" key="2">
    <source>
        <dbReference type="PROSITE" id="PS51766"/>
    </source>
</evidence>
<dbReference type="InterPro" id="IPR016134">
    <property type="entry name" value="Dockerin_dom"/>
</dbReference>
<sequence length="242" mass="26792">MKKSIKKITAAISAAVMCALPMANALSANAAGSGQKKTFKTYITIKAGNKGLYEFEYDRRFNGTYKYSMTFQGYKNYVGTRSEFGHTVPQTGRSCLFIDSVSLDHFNGVAATELYDCSDLSVKASDFKPGSMYNKIIWACSNYHKGHWEYWDDFENNVTEEVVLLGDANNDGIINMPDATTVAMWVRGNKSIKVGNEKGDINLKAADVDGNGVVNDADAVLIQQYDLSLFDSFSEKQVDIIR</sequence>
<accession>A0A1H6ILW1</accession>
<evidence type="ECO:0000256" key="1">
    <source>
        <dbReference type="SAM" id="SignalP"/>
    </source>
</evidence>
<evidence type="ECO:0000313" key="4">
    <source>
        <dbReference type="Proteomes" id="UP000183190"/>
    </source>
</evidence>
<reference evidence="3 4" key="1">
    <citation type="submission" date="2016-10" db="EMBL/GenBank/DDBJ databases">
        <authorList>
            <person name="de Groot N.N."/>
        </authorList>
    </citation>
    <scope>NUCLEOTIDE SEQUENCE [LARGE SCALE GENOMIC DNA]</scope>
    <source>
        <strain evidence="3 4">YAD2003</strain>
    </source>
</reference>
<feature type="signal peptide" evidence="1">
    <location>
        <begin position="1"/>
        <end position="30"/>
    </location>
</feature>